<dbReference type="AlphaFoldDB" id="A0A940DIV8"/>
<organism evidence="2 3">
    <name type="scientific">Candidatus Aphodosoma intestinipullorum</name>
    <dbReference type="NCBI Taxonomy" id="2840674"/>
    <lineage>
        <taxon>Bacteria</taxon>
        <taxon>Pseudomonadati</taxon>
        <taxon>Bacteroidota</taxon>
        <taxon>Bacteroidia</taxon>
        <taxon>Bacteroidales</taxon>
        <taxon>Candidatus Aphodosoma</taxon>
    </lineage>
</organism>
<keyword evidence="1" id="KW-0732">Signal</keyword>
<proteinExistence type="predicted"/>
<dbReference type="Gene3D" id="2.130.10.10">
    <property type="entry name" value="YVTN repeat-like/Quinoprotein amine dehydrogenase"/>
    <property type="match status" value="1"/>
</dbReference>
<evidence type="ECO:0000256" key="1">
    <source>
        <dbReference type="SAM" id="SignalP"/>
    </source>
</evidence>
<name>A0A940DIV8_9BACT</name>
<accession>A0A940DIV8</accession>
<protein>
    <submittedName>
        <fullName evidence="2">DUF5074 domain-containing protein</fullName>
    </submittedName>
</protein>
<reference evidence="2" key="2">
    <citation type="journal article" date="2021" name="PeerJ">
        <title>Extensive microbial diversity within the chicken gut microbiome revealed by metagenomics and culture.</title>
        <authorList>
            <person name="Gilroy R."/>
            <person name="Ravi A."/>
            <person name="Getino M."/>
            <person name="Pursley I."/>
            <person name="Horton D.L."/>
            <person name="Alikhan N.F."/>
            <person name="Baker D."/>
            <person name="Gharbi K."/>
            <person name="Hall N."/>
            <person name="Watson M."/>
            <person name="Adriaenssens E.M."/>
            <person name="Foster-Nyarko E."/>
            <person name="Jarju S."/>
            <person name="Secka A."/>
            <person name="Antonio M."/>
            <person name="Oren A."/>
            <person name="Chaudhuri R.R."/>
            <person name="La Ragione R."/>
            <person name="Hildebrand F."/>
            <person name="Pallen M.J."/>
        </authorList>
    </citation>
    <scope>NUCLEOTIDE SEQUENCE</scope>
    <source>
        <strain evidence="2">3924</strain>
    </source>
</reference>
<dbReference type="InterPro" id="IPR015943">
    <property type="entry name" value="WD40/YVTN_repeat-like_dom_sf"/>
</dbReference>
<dbReference type="SUPFAM" id="SSF51004">
    <property type="entry name" value="C-terminal (heme d1) domain of cytochrome cd1-nitrite reductase"/>
    <property type="match status" value="1"/>
</dbReference>
<feature type="signal peptide" evidence="1">
    <location>
        <begin position="1"/>
        <end position="20"/>
    </location>
</feature>
<evidence type="ECO:0000313" key="2">
    <source>
        <dbReference type="EMBL" id="MBO8439373.1"/>
    </source>
</evidence>
<sequence length="482" mass="52401">MRRIVTLFIALAAVVPLLRAEDAEPDYTDGVFILNEDWYGHNNSTINYLTPDGEWDYRVFQKENPGRELGGTSQYGTVFDGRLYIVSKQDKDPAAAVVGGRITVCDARTMECIAQIPVIAADSTGKSVADGRAFVGVTPEKGYVSTSNGIYPFDLERLEVGGMISGTGGGSSLYSGQCGMMVSPGDSYVYAVHQQKGLFVIDAETDTIVRTIAAPVDSVGGKAKQRGFGALVQSKDGDLWLSVSADASGTGSTVDYIMRYDMELQDTVRVAVPEGFGAPSSWYAWTADAMCASSVENRLYWKKQDAGWFTNSVICCYDIDKGEFNPEFFDTQSIGWYLYCGAAFRLHPVTDEMYCTLYQGTLSQSYLTLRLSNRGEVLDSYEMIDNYWFPAMPVFPERDNGGATAVGLVDDAPDATVCYDPHARVLRICSDAVADITVCGMTGAVLWSEVAVQGGTCISVSGWADGVYLVRVNGLVHKVIIH</sequence>
<evidence type="ECO:0000313" key="3">
    <source>
        <dbReference type="Proteomes" id="UP000712007"/>
    </source>
</evidence>
<gene>
    <name evidence="2" type="ORF">IAC51_01845</name>
</gene>
<dbReference type="Proteomes" id="UP000712007">
    <property type="component" value="Unassembled WGS sequence"/>
</dbReference>
<dbReference type="Pfam" id="PF16819">
    <property type="entry name" value="DUF5074"/>
    <property type="match status" value="1"/>
</dbReference>
<dbReference type="EMBL" id="JADIMV010000035">
    <property type="protein sequence ID" value="MBO8439373.1"/>
    <property type="molecule type" value="Genomic_DNA"/>
</dbReference>
<dbReference type="InterPro" id="IPR011048">
    <property type="entry name" value="Haem_d1_sf"/>
</dbReference>
<comment type="caution">
    <text evidence="2">The sequence shown here is derived from an EMBL/GenBank/DDBJ whole genome shotgun (WGS) entry which is preliminary data.</text>
</comment>
<feature type="chain" id="PRO_5036783853" evidence="1">
    <location>
        <begin position="21"/>
        <end position="482"/>
    </location>
</feature>
<reference evidence="2" key="1">
    <citation type="submission" date="2020-10" db="EMBL/GenBank/DDBJ databases">
        <authorList>
            <person name="Gilroy R."/>
        </authorList>
    </citation>
    <scope>NUCLEOTIDE SEQUENCE</scope>
    <source>
        <strain evidence="2">3924</strain>
    </source>
</reference>
<dbReference type="InterPro" id="IPR031815">
    <property type="entry name" value="DUF5074"/>
</dbReference>